<protein>
    <submittedName>
        <fullName evidence="5">ATPase, T2SS/T4P/T4SS family</fullName>
    </submittedName>
</protein>
<dbReference type="Proteomes" id="UP001239462">
    <property type="component" value="Unassembled WGS sequence"/>
</dbReference>
<evidence type="ECO:0000313" key="6">
    <source>
        <dbReference type="Proteomes" id="UP001239462"/>
    </source>
</evidence>
<feature type="domain" description="Bacterial type II secretion system protein E" evidence="4">
    <location>
        <begin position="47"/>
        <end position="439"/>
    </location>
</feature>
<keyword evidence="6" id="KW-1185">Reference proteome</keyword>
<dbReference type="RefSeq" id="WP_289163794.1">
    <property type="nucleotide sequence ID" value="NZ_JASZZN010000007.1"/>
</dbReference>
<evidence type="ECO:0000313" key="5">
    <source>
        <dbReference type="EMBL" id="MDM4016177.1"/>
    </source>
</evidence>
<dbReference type="PANTHER" id="PTHR30258">
    <property type="entry name" value="TYPE II SECRETION SYSTEM PROTEIN GSPE-RELATED"/>
    <property type="match status" value="1"/>
</dbReference>
<comment type="caution">
    <text evidence="5">The sequence shown here is derived from an EMBL/GenBank/DDBJ whole genome shotgun (WGS) entry which is preliminary data.</text>
</comment>
<proteinExistence type="inferred from homology"/>
<comment type="similarity">
    <text evidence="1">Belongs to the GSP E family.</text>
</comment>
<dbReference type="Pfam" id="PF00437">
    <property type="entry name" value="T2SSE"/>
    <property type="match status" value="1"/>
</dbReference>
<accession>A0ABT7PI52</accession>
<keyword evidence="2" id="KW-0547">Nucleotide-binding</keyword>
<evidence type="ECO:0000259" key="4">
    <source>
        <dbReference type="Pfam" id="PF00437"/>
    </source>
</evidence>
<name>A0ABT7PI52_9BACT</name>
<dbReference type="PANTHER" id="PTHR30258:SF2">
    <property type="entry name" value="COMG OPERON PROTEIN 1"/>
    <property type="match status" value="1"/>
</dbReference>
<evidence type="ECO:0000256" key="1">
    <source>
        <dbReference type="ARBA" id="ARBA00006611"/>
    </source>
</evidence>
<dbReference type="InterPro" id="IPR001482">
    <property type="entry name" value="T2SS/T4SS_dom"/>
</dbReference>
<dbReference type="SUPFAM" id="SSF52540">
    <property type="entry name" value="P-loop containing nucleoside triphosphate hydrolases"/>
    <property type="match status" value="1"/>
</dbReference>
<reference evidence="5 6" key="1">
    <citation type="submission" date="2023-06" db="EMBL/GenBank/DDBJ databases">
        <title>Roseiconus lacunae JC819 isolated from Gulf of Mannar region, Tamil Nadu.</title>
        <authorList>
            <person name="Pk S."/>
            <person name="Ch S."/>
            <person name="Ch V.R."/>
        </authorList>
    </citation>
    <scope>NUCLEOTIDE SEQUENCE [LARGE SCALE GENOMIC DNA]</scope>
    <source>
        <strain evidence="5 6">JC819</strain>
    </source>
</reference>
<dbReference type="Gene3D" id="3.40.50.300">
    <property type="entry name" value="P-loop containing nucleotide triphosphate hydrolases"/>
    <property type="match status" value="1"/>
</dbReference>
<dbReference type="EMBL" id="JASZZN010000007">
    <property type="protein sequence ID" value="MDM4016177.1"/>
    <property type="molecule type" value="Genomic_DNA"/>
</dbReference>
<organism evidence="5 6">
    <name type="scientific">Roseiconus lacunae</name>
    <dbReference type="NCBI Taxonomy" id="2605694"/>
    <lineage>
        <taxon>Bacteria</taxon>
        <taxon>Pseudomonadati</taxon>
        <taxon>Planctomycetota</taxon>
        <taxon>Planctomycetia</taxon>
        <taxon>Pirellulales</taxon>
        <taxon>Pirellulaceae</taxon>
        <taxon>Roseiconus</taxon>
    </lineage>
</organism>
<keyword evidence="3" id="KW-0067">ATP-binding</keyword>
<sequence length="446" mass="49042">MPQDDQPQLWQSVAPVEFTPKLNDNSQAQALLIGARQGAGFAIAAGQVSHAIQSRATQVLFDFTAAGSTIRYMIDGQWEQLPPLDRESSDAMLIALKTLSLMNPADRRSAQSGSVMAKLKKEKYDVLLQSQGVPTGERVLMRLEAQQVPFETLADLGMRDKMVATVKQYLNSDGDIALLTAPKGEGLTTSWNIAIGAADRLVRDFQSFEEQAKPEPEIININPNYFGGSTGLTPYEALRKAILKEPDVYMFPEPVDSETFKLALDQVESLDKKIITRLVANSAVEGFARLVAKYADHRQAIAQKLSCVIGQRLVRRLCDNCKVGYQPPPQLLQQLGIPQGRVALLYQPFIPPPPEQQVDENGRPAPITPCPVCHGRGYFGRIAIYELLLPGPKLRDAITKTQDLAKLAAIAKSEGFHNVQTEAVLTVARGLTSLDELKRAFARKTQ</sequence>
<gene>
    <name evidence="5" type="ORF">QTN89_12110</name>
</gene>
<dbReference type="Gene3D" id="3.30.450.90">
    <property type="match status" value="1"/>
</dbReference>
<evidence type="ECO:0000256" key="2">
    <source>
        <dbReference type="ARBA" id="ARBA00022741"/>
    </source>
</evidence>
<dbReference type="InterPro" id="IPR027417">
    <property type="entry name" value="P-loop_NTPase"/>
</dbReference>
<evidence type="ECO:0000256" key="3">
    <source>
        <dbReference type="ARBA" id="ARBA00022840"/>
    </source>
</evidence>